<organism evidence="6 7">
    <name type="scientific">Ascoidea rubescens DSM 1968</name>
    <dbReference type="NCBI Taxonomy" id="1344418"/>
    <lineage>
        <taxon>Eukaryota</taxon>
        <taxon>Fungi</taxon>
        <taxon>Dikarya</taxon>
        <taxon>Ascomycota</taxon>
        <taxon>Saccharomycotina</taxon>
        <taxon>Saccharomycetes</taxon>
        <taxon>Ascoideaceae</taxon>
        <taxon>Ascoidea</taxon>
    </lineage>
</organism>
<dbReference type="GO" id="GO:0004352">
    <property type="term" value="F:glutamate dehydrogenase (NAD+) activity"/>
    <property type="evidence" value="ECO:0007669"/>
    <property type="project" value="UniProtKB-UniRule"/>
</dbReference>
<dbReference type="PANTHER" id="PTHR11606">
    <property type="entry name" value="GLUTAMATE DEHYDROGENASE"/>
    <property type="match status" value="1"/>
</dbReference>
<evidence type="ECO:0000256" key="3">
    <source>
        <dbReference type="ARBA" id="ARBA00023027"/>
    </source>
</evidence>
<keyword evidence="2 4" id="KW-0560">Oxidoreductase</keyword>
<dbReference type="SUPFAM" id="SSF51735">
    <property type="entry name" value="NAD(P)-binding Rossmann-fold domains"/>
    <property type="match status" value="1"/>
</dbReference>
<name>A0A1D2VHS1_9ASCO</name>
<keyword evidence="7" id="KW-1185">Reference proteome</keyword>
<proteinExistence type="inferred from homology"/>
<dbReference type="Proteomes" id="UP000095038">
    <property type="component" value="Unassembled WGS sequence"/>
</dbReference>
<evidence type="ECO:0000313" key="7">
    <source>
        <dbReference type="Proteomes" id="UP000095038"/>
    </source>
</evidence>
<keyword evidence="3 4" id="KW-0520">NAD</keyword>
<dbReference type="GO" id="GO:0005829">
    <property type="term" value="C:cytosol"/>
    <property type="evidence" value="ECO:0007669"/>
    <property type="project" value="EnsemblFungi"/>
</dbReference>
<dbReference type="GO" id="GO:0006538">
    <property type="term" value="P:L-glutamate catabolic process"/>
    <property type="evidence" value="ECO:0007669"/>
    <property type="project" value="UniProtKB-UniRule"/>
</dbReference>
<evidence type="ECO:0000313" key="6">
    <source>
        <dbReference type="EMBL" id="ODV61027.1"/>
    </source>
</evidence>
<dbReference type="EC" id="1.4.1.2" evidence="4"/>
<dbReference type="Pfam" id="PF23152">
    <property type="entry name" value="GDH_2nd"/>
    <property type="match status" value="1"/>
</dbReference>
<dbReference type="OrthoDB" id="184415at2759"/>
<dbReference type="InParanoid" id="A0A1D2VHS1"/>
<dbReference type="SMART" id="SM00839">
    <property type="entry name" value="ELFV_dehydrog"/>
    <property type="match status" value="1"/>
</dbReference>
<dbReference type="InterPro" id="IPR016210">
    <property type="entry name" value="NAD-GDH_euk"/>
</dbReference>
<reference evidence="7" key="1">
    <citation type="submission" date="2016-05" db="EMBL/GenBank/DDBJ databases">
        <title>Comparative genomics of biotechnologically important yeasts.</title>
        <authorList>
            <consortium name="DOE Joint Genome Institute"/>
            <person name="Riley R."/>
            <person name="Haridas S."/>
            <person name="Wolfe K.H."/>
            <person name="Lopes M.R."/>
            <person name="Hittinger C.T."/>
            <person name="Goker M."/>
            <person name="Salamov A."/>
            <person name="Wisecaver J."/>
            <person name="Long T.M."/>
            <person name="Aerts A.L."/>
            <person name="Barry K."/>
            <person name="Choi C."/>
            <person name="Clum A."/>
            <person name="Coughlan A.Y."/>
            <person name="Deshpande S."/>
            <person name="Douglass A.P."/>
            <person name="Hanson S.J."/>
            <person name="Klenk H.-P."/>
            <person name="Labutti K."/>
            <person name="Lapidus A."/>
            <person name="Lindquist E."/>
            <person name="Lipzen A."/>
            <person name="Meier-Kolthoff J.P."/>
            <person name="Ohm R.A."/>
            <person name="Otillar R.P."/>
            <person name="Pangilinan J."/>
            <person name="Peng Y."/>
            <person name="Rokas A."/>
            <person name="Rosa C.A."/>
            <person name="Scheuner C."/>
            <person name="Sibirny A.A."/>
            <person name="Slot J.C."/>
            <person name="Stielow J.B."/>
            <person name="Sun H."/>
            <person name="Kurtzman C.P."/>
            <person name="Blackwell M."/>
            <person name="Grigoriev I.V."/>
            <person name="Jeffries T.W."/>
        </authorList>
    </citation>
    <scope>NUCLEOTIDE SEQUENCE [LARGE SCALE GENOMIC DNA]</scope>
    <source>
        <strain evidence="7">DSM 1968</strain>
    </source>
</reference>
<dbReference type="STRING" id="1344418.A0A1D2VHS1"/>
<sequence length="1034" mass="116589">MAQVHLSPPTSHFNNLSLSSDSINDNDYYNYNSIPFTDSDKLNQIEVVMNKIDNLGFIPDNLIESEVKFFYENLGIDNNYFLKESTDSIVSNIHALYSAKLLNFINNSKDNSKEDHFSISHKIENDDHAIYIGDFDERIDQKYLDNSDSAANTAYRLESFSSNLSSFNNLKLNFVYKCNFTDSDKNNLFDSTFDKIASPETKKIYINLINQLKKTNNPVITHYNILNTNTYRIIIALNQKTSSNYSSSLSNLCHYYNLNLSKKYVEQFKNGTTIISLYVSPSSDHPNSNINLSINQVLKEASLLYSIPKNLFQENFKNHQLSLQECIYAHCGVIFVTHFLNRLGPEYNTLKQLLSSSSPSTSSLSSTEVLLKLKNRLTSETFSQNYIKETFQKHYKIIQRLYRHFADIHYIQSGLEKTLSFKRLEQLETVEDDAQFNEILSRYCSSNETDILVLKSLYNFNKSILKTNFFLSSKVAISFRLNPTFLPESEYPNKPFGLFFVVGSEFRGFHIRFKDIARGGIRIVLSRSPDNYNTNLRNLIDENYNLASTQQRKNKDIPEGGSKGVILLDYGVAQTRPKASFDKYIDAVIDLLIKPVDESKSNQIVDLYKKPEILFMGPDENTAGFVDWATLHAKKRGAPWWKSFFTGKSPTIGGIPHDEYGMTTLSVRAFVDKIYAKLNVQDTSSIRKVQTGGPSGDLGSNEIRLSDEKYVAVIDGPAVVGDPNGLDRTELGRLARERLDLSHFDKSTLSDKGFFVKADDTDIVLPNGLKFLNGIVLRNTAHLKLKELVGDVDLFVPCGGRPAAIDTNNVGALIDKKTGKAVIPYIVEGANLFITQDAKIVLEKAGAYLFKDASTNKGGVTSSSLEVLASLAFNDADFLNNMCANSEGKVPEFYKEYVENIQKVVINNANLEFDMLWKLKQETGKTFSELSDDLSIAINKLGDDLAASKELWDEDTPFRNAVLIDAFPRILLTKAGGIEGILSRVPEAYLKAIFATHLSSQYVYSRGIDSNPARFLEYISSLRKQYIKEGILAN</sequence>
<dbReference type="RefSeq" id="XP_020047334.1">
    <property type="nucleotide sequence ID" value="XM_020194442.1"/>
</dbReference>
<dbReference type="Pfam" id="PF00208">
    <property type="entry name" value="ELFV_dehydrog"/>
    <property type="match status" value="1"/>
</dbReference>
<comment type="catalytic activity">
    <reaction evidence="4">
        <text>L-glutamate + NAD(+) + H2O = 2-oxoglutarate + NH4(+) + NADH + H(+)</text>
        <dbReference type="Rhea" id="RHEA:15133"/>
        <dbReference type="ChEBI" id="CHEBI:15377"/>
        <dbReference type="ChEBI" id="CHEBI:15378"/>
        <dbReference type="ChEBI" id="CHEBI:16810"/>
        <dbReference type="ChEBI" id="CHEBI:28938"/>
        <dbReference type="ChEBI" id="CHEBI:29985"/>
        <dbReference type="ChEBI" id="CHEBI:57540"/>
        <dbReference type="ChEBI" id="CHEBI:57945"/>
        <dbReference type="EC" id="1.4.1.2"/>
    </reaction>
</comment>
<dbReference type="FunCoup" id="A0A1D2VHS1">
    <property type="interactions" value="93"/>
</dbReference>
<dbReference type="GO" id="GO:0005739">
    <property type="term" value="C:mitochondrion"/>
    <property type="evidence" value="ECO:0007669"/>
    <property type="project" value="UniProtKB-UniRule"/>
</dbReference>
<dbReference type="SUPFAM" id="SSF53223">
    <property type="entry name" value="Aminoacid dehydrogenase-like, N-terminal domain"/>
    <property type="match status" value="1"/>
</dbReference>
<evidence type="ECO:0000256" key="1">
    <source>
        <dbReference type="ARBA" id="ARBA00006382"/>
    </source>
</evidence>
<evidence type="ECO:0000259" key="5">
    <source>
        <dbReference type="SMART" id="SM00839"/>
    </source>
</evidence>
<dbReference type="InterPro" id="IPR036291">
    <property type="entry name" value="NAD(P)-bd_dom_sf"/>
</dbReference>
<evidence type="ECO:0000256" key="2">
    <source>
        <dbReference type="ARBA" id="ARBA00023002"/>
    </source>
</evidence>
<dbReference type="AlphaFoldDB" id="A0A1D2VHS1"/>
<feature type="domain" description="Glutamate/phenylalanine/leucine/valine/L-tryptophan dehydrogenase C-terminal" evidence="5">
    <location>
        <begin position="654"/>
        <end position="924"/>
    </location>
</feature>
<dbReference type="Pfam" id="PF23147">
    <property type="entry name" value="GDH2_N"/>
    <property type="match status" value="1"/>
</dbReference>
<protein>
    <recommendedName>
        <fullName evidence="4">NAD-specific glutamate dehydrogenase</fullName>
        <ecNumber evidence="4">1.4.1.2</ecNumber>
    </recommendedName>
</protein>
<dbReference type="InterPro" id="IPR055480">
    <property type="entry name" value="NAD-GDH_N"/>
</dbReference>
<dbReference type="GeneID" id="30968078"/>
<accession>A0A1D2VHS1</accession>
<dbReference type="Gene3D" id="3.40.50.720">
    <property type="entry name" value="NAD(P)-binding Rossmann-like Domain"/>
    <property type="match status" value="1"/>
</dbReference>
<dbReference type="PIRSF" id="PIRSF000184">
    <property type="entry name" value="GDH_NAD"/>
    <property type="match status" value="1"/>
</dbReference>
<dbReference type="EMBL" id="KV454480">
    <property type="protein sequence ID" value="ODV61027.1"/>
    <property type="molecule type" value="Genomic_DNA"/>
</dbReference>
<dbReference type="PANTHER" id="PTHR11606:SF24">
    <property type="entry name" value="NAD-SPECIFIC GLUTAMATE DEHYDROGENASE"/>
    <property type="match status" value="1"/>
</dbReference>
<evidence type="ECO:0000256" key="4">
    <source>
        <dbReference type="PIRNR" id="PIRNR000184"/>
    </source>
</evidence>
<comment type="similarity">
    <text evidence="1 4">Belongs to the Glu/Leu/Phe/Val dehydrogenases family.</text>
</comment>
<dbReference type="InterPro" id="IPR006096">
    <property type="entry name" value="Glu/Leu/Phe/Val/Trp_DH_C"/>
</dbReference>
<gene>
    <name evidence="6" type="ORF">ASCRUDRAFT_7997</name>
</gene>
<dbReference type="InterPro" id="IPR046346">
    <property type="entry name" value="Aminoacid_DH-like_N_sf"/>
</dbReference>
<comment type="function">
    <text evidence="4">NAD(+)-dependent glutamate dehydrogenase which degrades glutamate to ammonia and alpha-ketoglutarate.</text>
</comment>
<dbReference type="InterPro" id="IPR056365">
    <property type="entry name" value="NAD-GDH_2nd"/>
</dbReference>